<dbReference type="Proteomes" id="UP000009222">
    <property type="component" value="Chromosome"/>
</dbReference>
<dbReference type="GO" id="GO:0007165">
    <property type="term" value="P:signal transduction"/>
    <property type="evidence" value="ECO:0007669"/>
    <property type="project" value="InterPro"/>
</dbReference>
<name>F5YFR9_LEAAZ</name>
<dbReference type="SUPFAM" id="SSF52200">
    <property type="entry name" value="Toll/Interleukin receptor TIR domain"/>
    <property type="match status" value="3"/>
</dbReference>
<dbReference type="PROSITE" id="PS50005">
    <property type="entry name" value="TPR"/>
    <property type="match status" value="2"/>
</dbReference>
<organism evidence="3 4">
    <name type="scientific">Leadbettera azotonutricia (strain ATCC BAA-888 / DSM 13862 / ZAS-9)</name>
    <name type="common">Treponema azotonutricium</name>
    <dbReference type="NCBI Taxonomy" id="545695"/>
    <lineage>
        <taxon>Bacteria</taxon>
        <taxon>Pseudomonadati</taxon>
        <taxon>Spirochaetota</taxon>
        <taxon>Spirochaetia</taxon>
        <taxon>Spirochaetales</taxon>
        <taxon>Breznakiellaceae</taxon>
        <taxon>Leadbettera</taxon>
    </lineage>
</organism>
<dbReference type="SUPFAM" id="SSF48452">
    <property type="entry name" value="TPR-like"/>
    <property type="match status" value="1"/>
</dbReference>
<dbReference type="EMBL" id="CP001841">
    <property type="protein sequence ID" value="AEF81251.1"/>
    <property type="molecule type" value="Genomic_DNA"/>
</dbReference>
<evidence type="ECO:0000259" key="2">
    <source>
        <dbReference type="Pfam" id="PF13676"/>
    </source>
</evidence>
<dbReference type="PANTHER" id="PTHR45661:SF3">
    <property type="entry name" value="IG-LIKE DOMAIN-CONTAINING PROTEIN"/>
    <property type="match status" value="1"/>
</dbReference>
<reference evidence="4" key="1">
    <citation type="submission" date="2009-12" db="EMBL/GenBank/DDBJ databases">
        <title>Complete sequence of Treponema azotonutricium strain ZAS-9.</title>
        <authorList>
            <person name="Tetu S.G."/>
            <person name="Matson E."/>
            <person name="Ren Q."/>
            <person name="Seshadri R."/>
            <person name="Elbourne L."/>
            <person name="Hassan K.A."/>
            <person name="Durkin A."/>
            <person name="Radune D."/>
            <person name="Mohamoud Y."/>
            <person name="Shay R."/>
            <person name="Jin S."/>
            <person name="Zhang X."/>
            <person name="Lucey K."/>
            <person name="Ballor N.R."/>
            <person name="Ottesen E."/>
            <person name="Rosenthal R."/>
            <person name="Allen A."/>
            <person name="Leadbetter J.R."/>
            <person name="Paulsen I.T."/>
        </authorList>
    </citation>
    <scope>NUCLEOTIDE SEQUENCE [LARGE SCALE GENOMIC DNA]</scope>
    <source>
        <strain evidence="4">ATCC BAA-888 / DSM 13862 / ZAS-9</strain>
    </source>
</reference>
<keyword evidence="1" id="KW-0802">TPR repeat</keyword>
<dbReference type="Pfam" id="PF13424">
    <property type="entry name" value="TPR_12"/>
    <property type="match status" value="2"/>
</dbReference>
<dbReference type="InterPro" id="IPR053139">
    <property type="entry name" value="Surface_bspA-like"/>
</dbReference>
<reference evidence="3 4" key="2">
    <citation type="journal article" date="2011" name="ISME J.">
        <title>RNA-seq reveals cooperative metabolic interactions between two termite-gut spirochete species in co-culture.</title>
        <authorList>
            <person name="Rosenthal A.Z."/>
            <person name="Matson E.G."/>
            <person name="Eldar A."/>
            <person name="Leadbetter J.R."/>
        </authorList>
    </citation>
    <scope>NUCLEOTIDE SEQUENCE [LARGE SCALE GENOMIC DNA]</scope>
    <source>
        <strain evidence="4">ATCC BAA-888 / DSM 13862 / ZAS-9</strain>
    </source>
</reference>
<dbReference type="InParanoid" id="F5YFR9"/>
<evidence type="ECO:0000313" key="4">
    <source>
        <dbReference type="Proteomes" id="UP000009222"/>
    </source>
</evidence>
<protein>
    <submittedName>
        <fullName evidence="3">Cell surface protein</fullName>
    </submittedName>
</protein>
<keyword evidence="4" id="KW-1185">Reference proteome</keyword>
<dbReference type="KEGG" id="taz:TREAZ_2449"/>
<dbReference type="SUPFAM" id="SSF52058">
    <property type="entry name" value="L domain-like"/>
    <property type="match status" value="3"/>
</dbReference>
<dbReference type="HOGENOM" id="CLU_243180_0_0_12"/>
<dbReference type="STRING" id="545695.TREAZ_2449"/>
<dbReference type="InterPro" id="IPR011990">
    <property type="entry name" value="TPR-like_helical_dom_sf"/>
</dbReference>
<dbReference type="Pfam" id="PF13306">
    <property type="entry name" value="LRR_5"/>
    <property type="match status" value="3"/>
</dbReference>
<dbReference type="eggNOG" id="COG4886">
    <property type="taxonomic scope" value="Bacteria"/>
</dbReference>
<dbReference type="Gene3D" id="3.40.50.10140">
    <property type="entry name" value="Toll/interleukin-1 receptor homology (TIR) domain"/>
    <property type="match status" value="1"/>
</dbReference>
<evidence type="ECO:0000313" key="3">
    <source>
        <dbReference type="EMBL" id="AEF81251.1"/>
    </source>
</evidence>
<evidence type="ECO:0000256" key="1">
    <source>
        <dbReference type="PROSITE-ProRule" id="PRU00339"/>
    </source>
</evidence>
<dbReference type="InterPro" id="IPR026906">
    <property type="entry name" value="LRR_5"/>
</dbReference>
<dbReference type="InterPro" id="IPR019734">
    <property type="entry name" value="TPR_rpt"/>
</dbReference>
<dbReference type="InterPro" id="IPR035897">
    <property type="entry name" value="Toll_tir_struct_dom_sf"/>
</dbReference>
<dbReference type="eggNOG" id="COG0457">
    <property type="taxonomic scope" value="Bacteria"/>
</dbReference>
<dbReference type="Pfam" id="PF13676">
    <property type="entry name" value="TIR_2"/>
    <property type="match status" value="1"/>
</dbReference>
<accession>F5YFR9</accession>
<dbReference type="InterPro" id="IPR032675">
    <property type="entry name" value="LRR_dom_sf"/>
</dbReference>
<dbReference type="Gene3D" id="1.25.40.10">
    <property type="entry name" value="Tetratricopeptide repeat domain"/>
    <property type="match status" value="2"/>
</dbReference>
<feature type="domain" description="TIR" evidence="2">
    <location>
        <begin position="166"/>
        <end position="259"/>
    </location>
</feature>
<gene>
    <name evidence="3" type="ordered locus">TREAZ_2449</name>
</gene>
<dbReference type="PANTHER" id="PTHR45661">
    <property type="entry name" value="SURFACE ANTIGEN"/>
    <property type="match status" value="1"/>
</dbReference>
<dbReference type="RefSeq" id="WP_015713070.1">
    <property type="nucleotide sequence ID" value="NC_015577.1"/>
</dbReference>
<dbReference type="eggNOG" id="COG5492">
    <property type="taxonomic scope" value="Bacteria"/>
</dbReference>
<feature type="repeat" description="TPR" evidence="1">
    <location>
        <begin position="1383"/>
        <end position="1416"/>
    </location>
</feature>
<dbReference type="OrthoDB" id="1098242at2"/>
<dbReference type="SMART" id="SM00028">
    <property type="entry name" value="TPR"/>
    <property type="match status" value="6"/>
</dbReference>
<sequence>MLEKGTNIFVGFHPDDERLVLPTLEQVRAAGWYNIDIPGLQAEQTAILESIRQSGMVLIFLTKAYVRDQRLMLEEFAYAATVARKPFIPVWLDSLADIQQDYQNRECDPQLLSALEMLTARYSCTSIGKLIAELERFTPDDTPYTPSTPQICDKPCEAYEGDEPYIFISYAHDDAIQVYPKIKELYESGWDLWYDEGIKVTERYLPVIADHVRHCSVFVLMLTNRCLDRPFVMNYELEYARQRGIPIVPVLLEELTPQPWSMENAAQLVKTAIAPDALQMSISSVDLKNCGKRTAVPPAIKQNVVYDVNLPLDMPGFNILVQGDKITITRYVGNDRDVIIPSTATSAEGNITFQVTAIGDYAFTGGSRGISKIMLNIGMISSGMLNDKTKTDKDLLKKCRLLTSITIPDSITSIGQGAFSGCESLESLTIPDNITSIGGFIFFGCRSLKSITIPKNIICIGDYAFSGCKSLKNITIPKGIVSIGDHAFSGCKSLISVVLPDSVTSIGGSAFFNCTSLTEIDIPDSVESIADETFSFCKSLTNLIIPDSVTNIGYKAFCGCNSLKNIILPKDIEIGKETFSYCHQLDAVFNTDKTTIFCGPQNWNSAKPYAIPDGVIIINPGAFSSLSFFSRIIIQILTKCQVIKCRLPDSIIIPDSVTEIGAEAFAGSVNLKSIIIPNSVTNIGDKAFSGCKSLKRVFIPDSVIKIGDDAFSKCKSMKSITISGNVINIGQSAFKECKSLSNVIIPESVKEICAETFSKCSSLKNITIPNSVESVLDNAFAYCISLSSVILPEGITGIDNRVFQGCKSLENIVIPKSITSIGESAFEGCKALKSVTIPENVVSIGEKSFWGCTSLKNAAIPDSVTSIGYKAFRGTPVELSVLERIPVDEVQEQEMEIQEVKKIKPGQLIPKSNETPRAYICCAKWDIEHISTLLAELYWEGFNFYYSKTTVEQEIDDSQCVLAFFSDKTAGSGQAMKKIKYAVQHDPSHIIQVFLGGCTDWPDEIRGKLHDRQAIIQSLCSQQEFSGRIRDSLRKFGCNIGHPRGFDVQKNDNTVEIVKFYPTDFPRLIIPETFFNPPLTLTSIGATAFRNCESLIDVTIPNGVTNIGGINIFSGAFSGCKSLENVNIPDSVLSIGANAFSGCETLININIPESVTSIGDYAFSCCSSLKNIVIPGGISKIADSVFTFCKSLTSIDIPDGIKSIGDSAFSGCKSLRNVNIPNSVTTIGENAFSSCGSLVHVTIPDEVEEIGSGAFNYCMSLKTVIIPEKVKKFGKIAPGFLIFLRNTIAFFDATTTTMVDYDEVFEHCRFLTIYTPLGSKAWKYAKKNNIKHGDYKEAIEYFDKVIKNHRQVSPKDSKKLLELLDVLRKLQVKVYGEENEAVATTYNTIGLAYFRIGDINMALEYAQKSLMMRKKVLGDEHADTAMSYSNMAEVYKSIKDYNMALEVQLKALEIRLSIFPDNYNLLGATYSGAGEIYCCLQKINEAIEYYKKAQQKYRANKPRDFNVLLKVTNKMVELQKQISTEENADIAENYDGIGSLYFGLKEYNKSLQYAIRAFEIRKTIFGEEHIEVIKSLINVGIVYNKIGNYTESLKALKSVLEVGQRTNSLEQLNVALIHDLISKMLTPLVE</sequence>
<feature type="repeat" description="TPR" evidence="1">
    <location>
        <begin position="1573"/>
        <end position="1606"/>
    </location>
</feature>
<dbReference type="Gene3D" id="3.80.10.10">
    <property type="entry name" value="Ribonuclease Inhibitor"/>
    <property type="match status" value="6"/>
</dbReference>
<proteinExistence type="predicted"/>
<dbReference type="InterPro" id="IPR000157">
    <property type="entry name" value="TIR_dom"/>
</dbReference>